<evidence type="ECO:0000313" key="2">
    <source>
        <dbReference type="EMBL" id="KAJ1151654.1"/>
    </source>
</evidence>
<feature type="compositionally biased region" description="Basic and acidic residues" evidence="1">
    <location>
        <begin position="59"/>
        <end position="69"/>
    </location>
</feature>
<dbReference type="AlphaFoldDB" id="A0AAV7RKC6"/>
<dbReference type="EMBL" id="JANPWB010000009">
    <property type="protein sequence ID" value="KAJ1151654.1"/>
    <property type="molecule type" value="Genomic_DNA"/>
</dbReference>
<gene>
    <name evidence="2" type="ORF">NDU88_004434</name>
</gene>
<evidence type="ECO:0000256" key="1">
    <source>
        <dbReference type="SAM" id="MobiDB-lite"/>
    </source>
</evidence>
<name>A0AAV7RKC6_PLEWA</name>
<feature type="compositionally biased region" description="Polar residues" evidence="1">
    <location>
        <begin position="115"/>
        <end position="125"/>
    </location>
</feature>
<accession>A0AAV7RKC6</accession>
<sequence length="167" mass="17778">MEVARRASLPILLPVVHYVHHSLLKLLFFGRKYERGSRPYTACVKDPSPRKHVAKGAGKTKDQLWDERPAWGTRIGAKVLCSRGPRENQDGGGKQRDGAGGPPNMEAAVGVRLTPGNTAENSTGGATDGVVDPDRAESVACRDQGEPASGSRQQSKGPGAGESPREQ</sequence>
<evidence type="ECO:0000313" key="3">
    <source>
        <dbReference type="Proteomes" id="UP001066276"/>
    </source>
</evidence>
<protein>
    <submittedName>
        <fullName evidence="2">Uncharacterized protein</fullName>
    </submittedName>
</protein>
<feature type="compositionally biased region" description="Basic and acidic residues" evidence="1">
    <location>
        <begin position="84"/>
        <end position="97"/>
    </location>
</feature>
<reference evidence="2" key="1">
    <citation type="journal article" date="2022" name="bioRxiv">
        <title>Sequencing and chromosome-scale assembly of the giantPleurodeles waltlgenome.</title>
        <authorList>
            <person name="Brown T."/>
            <person name="Elewa A."/>
            <person name="Iarovenko S."/>
            <person name="Subramanian E."/>
            <person name="Araus A.J."/>
            <person name="Petzold A."/>
            <person name="Susuki M."/>
            <person name="Suzuki K.-i.T."/>
            <person name="Hayashi T."/>
            <person name="Toyoda A."/>
            <person name="Oliveira C."/>
            <person name="Osipova E."/>
            <person name="Leigh N.D."/>
            <person name="Simon A."/>
            <person name="Yun M.H."/>
        </authorList>
    </citation>
    <scope>NUCLEOTIDE SEQUENCE</scope>
    <source>
        <strain evidence="2">20211129_DDA</strain>
        <tissue evidence="2">Liver</tissue>
    </source>
</reference>
<dbReference type="Proteomes" id="UP001066276">
    <property type="component" value="Chromosome 5"/>
</dbReference>
<feature type="region of interest" description="Disordered" evidence="1">
    <location>
        <begin position="48"/>
        <end position="167"/>
    </location>
</feature>
<comment type="caution">
    <text evidence="2">The sequence shown here is derived from an EMBL/GenBank/DDBJ whole genome shotgun (WGS) entry which is preliminary data.</text>
</comment>
<proteinExistence type="predicted"/>
<organism evidence="2 3">
    <name type="scientific">Pleurodeles waltl</name>
    <name type="common">Iberian ribbed newt</name>
    <dbReference type="NCBI Taxonomy" id="8319"/>
    <lineage>
        <taxon>Eukaryota</taxon>
        <taxon>Metazoa</taxon>
        <taxon>Chordata</taxon>
        <taxon>Craniata</taxon>
        <taxon>Vertebrata</taxon>
        <taxon>Euteleostomi</taxon>
        <taxon>Amphibia</taxon>
        <taxon>Batrachia</taxon>
        <taxon>Caudata</taxon>
        <taxon>Salamandroidea</taxon>
        <taxon>Salamandridae</taxon>
        <taxon>Pleurodelinae</taxon>
        <taxon>Pleurodeles</taxon>
    </lineage>
</organism>
<keyword evidence="3" id="KW-1185">Reference proteome</keyword>